<dbReference type="Gramene" id="TRITD7Av1G276520.1">
    <property type="protein sequence ID" value="TRITD7Av1G276520.1"/>
    <property type="gene ID" value="TRITD7Av1G276520"/>
</dbReference>
<dbReference type="PROSITE" id="PS50181">
    <property type="entry name" value="FBOX"/>
    <property type="match status" value="1"/>
</dbReference>
<dbReference type="OMA" id="MEIWTFR"/>
<accession>A0A9R1BUQ5</accession>
<name>A0A9R1BUQ5_TRITD</name>
<dbReference type="Gene3D" id="1.20.1280.50">
    <property type="match status" value="1"/>
</dbReference>
<dbReference type="PANTHER" id="PTHR35828">
    <property type="entry name" value="OS08G0203800 PROTEIN-RELATED"/>
    <property type="match status" value="1"/>
</dbReference>
<dbReference type="SUPFAM" id="SSF81383">
    <property type="entry name" value="F-box domain"/>
    <property type="match status" value="1"/>
</dbReference>
<dbReference type="Pfam" id="PF12937">
    <property type="entry name" value="F-box-like"/>
    <property type="match status" value="1"/>
</dbReference>
<dbReference type="Proteomes" id="UP000324705">
    <property type="component" value="Chromosome 7A"/>
</dbReference>
<keyword evidence="3" id="KW-1185">Reference proteome</keyword>
<dbReference type="SMART" id="SM00256">
    <property type="entry name" value="FBOX"/>
    <property type="match status" value="1"/>
</dbReference>
<dbReference type="AlphaFoldDB" id="A0A9R1BUQ5"/>
<gene>
    <name evidence="2" type="ORF">TRITD_7Av1G276520</name>
</gene>
<evidence type="ECO:0000259" key="1">
    <source>
        <dbReference type="PROSITE" id="PS50181"/>
    </source>
</evidence>
<dbReference type="EMBL" id="LT934123">
    <property type="protein sequence ID" value="VAI81820.1"/>
    <property type="molecule type" value="Genomic_DNA"/>
</dbReference>
<protein>
    <recommendedName>
        <fullName evidence="1">F-box domain-containing protein</fullName>
    </recommendedName>
</protein>
<sequence>MDEITVASSALPDDVVLEVLMRVPDAGTLFRCAAVCKRWRGLIVDRSFLRRRWAASASYFSGFFARERRCQGEHDDDVAEASSPPIFVPVPRSAASPAPARYPLTSFLVPDMAGLLAGSEPLTARNGLLLVRLSPCAAGGGGPIRLAACNLIAGTCDVLPPLDSGSSSPVGYTILTGEDCFSSPPPSPAPNYSTFFKVLIFGLRHIRTGRLGHGHYNLHMFSSSSSSWSSRIEFDDFYITRGDNGEQWPYMEHSIVVDRGVAHYLLTKWPDQHRLPSYTVDMKGYVWVRELCLSSNEPTADTHLLALVGGERSLFLMFAEESLRMEIWTFRGDDGHDNLDWIYKGVMELKPPKNRRIDDVLWVWLGEKSNTLLIMDWDLRAYLANLETGAMEEMTELFYNTVPNAVPVEIDWPALFRTRLGRHIC</sequence>
<reference evidence="2 3" key="1">
    <citation type="submission" date="2017-09" db="EMBL/GenBank/DDBJ databases">
        <authorList>
            <consortium name="International Durum Wheat Genome Sequencing Consortium (IDWGSC)"/>
            <person name="Milanesi L."/>
        </authorList>
    </citation>
    <scope>NUCLEOTIDE SEQUENCE [LARGE SCALE GENOMIC DNA]</scope>
    <source>
        <strain evidence="3">cv. Svevo</strain>
    </source>
</reference>
<evidence type="ECO:0000313" key="3">
    <source>
        <dbReference type="Proteomes" id="UP000324705"/>
    </source>
</evidence>
<dbReference type="InterPro" id="IPR001810">
    <property type="entry name" value="F-box_dom"/>
</dbReference>
<dbReference type="PANTHER" id="PTHR35828:SF49">
    <property type="entry name" value="F-BOX DOMAIN-CONTAINING PROTEIN"/>
    <property type="match status" value="1"/>
</dbReference>
<feature type="domain" description="F-box" evidence="1">
    <location>
        <begin position="5"/>
        <end position="52"/>
    </location>
</feature>
<dbReference type="InterPro" id="IPR036047">
    <property type="entry name" value="F-box-like_dom_sf"/>
</dbReference>
<evidence type="ECO:0000313" key="2">
    <source>
        <dbReference type="EMBL" id="VAI81820.1"/>
    </source>
</evidence>
<proteinExistence type="predicted"/>
<organism evidence="2 3">
    <name type="scientific">Triticum turgidum subsp. durum</name>
    <name type="common">Durum wheat</name>
    <name type="synonym">Triticum durum</name>
    <dbReference type="NCBI Taxonomy" id="4567"/>
    <lineage>
        <taxon>Eukaryota</taxon>
        <taxon>Viridiplantae</taxon>
        <taxon>Streptophyta</taxon>
        <taxon>Embryophyta</taxon>
        <taxon>Tracheophyta</taxon>
        <taxon>Spermatophyta</taxon>
        <taxon>Magnoliopsida</taxon>
        <taxon>Liliopsida</taxon>
        <taxon>Poales</taxon>
        <taxon>Poaceae</taxon>
        <taxon>BOP clade</taxon>
        <taxon>Pooideae</taxon>
        <taxon>Triticodae</taxon>
        <taxon>Triticeae</taxon>
        <taxon>Triticinae</taxon>
        <taxon>Triticum</taxon>
    </lineage>
</organism>